<dbReference type="AlphaFoldDB" id="A0A1H7RS61"/>
<organism evidence="3 4">
    <name type="scientific">Halomonas daqiaonensis</name>
    <dbReference type="NCBI Taxonomy" id="650850"/>
    <lineage>
        <taxon>Bacteria</taxon>
        <taxon>Pseudomonadati</taxon>
        <taxon>Pseudomonadota</taxon>
        <taxon>Gammaproteobacteria</taxon>
        <taxon>Oceanospirillales</taxon>
        <taxon>Halomonadaceae</taxon>
        <taxon>Halomonas</taxon>
    </lineage>
</organism>
<evidence type="ECO:0000313" key="3">
    <source>
        <dbReference type="EMBL" id="SEL63053.1"/>
    </source>
</evidence>
<keyword evidence="1" id="KW-0472">Membrane</keyword>
<keyword evidence="1" id="KW-1133">Transmembrane helix</keyword>
<reference evidence="4" key="1">
    <citation type="submission" date="2016-10" db="EMBL/GenBank/DDBJ databases">
        <authorList>
            <person name="Varghese N."/>
            <person name="Submissions S."/>
        </authorList>
    </citation>
    <scope>NUCLEOTIDE SEQUENCE [LARGE SCALE GENOMIC DNA]</scope>
    <source>
        <strain evidence="4">CGMCC 1.9150</strain>
    </source>
</reference>
<dbReference type="Proteomes" id="UP000198807">
    <property type="component" value="Unassembled WGS sequence"/>
</dbReference>
<evidence type="ECO:0000259" key="2">
    <source>
        <dbReference type="Pfam" id="PF14145"/>
    </source>
</evidence>
<dbReference type="OrthoDB" id="5519470at2"/>
<keyword evidence="4" id="KW-1185">Reference proteome</keyword>
<dbReference type="InterPro" id="IPR025424">
    <property type="entry name" value="YrhK_domain"/>
</dbReference>
<keyword evidence="1" id="KW-0812">Transmembrane</keyword>
<dbReference type="RefSeq" id="WP_089713740.1">
    <property type="nucleotide sequence ID" value="NZ_FOBC01000013.1"/>
</dbReference>
<protein>
    <submittedName>
        <fullName evidence="3">YrhK-like protein</fullName>
    </submittedName>
</protein>
<sequence length="94" mass="10920">MALFDRDRREENPRTRRLYAAWELVYTLVDFGAAAAFLIGSVLFLYESLQTCATWFFIVGSALFAFKPTIRTWRDIKLASMGDVEELEKEERMG</sequence>
<dbReference type="STRING" id="650850.SAMN04488129_11324"/>
<dbReference type="Pfam" id="PF14145">
    <property type="entry name" value="YrhK"/>
    <property type="match status" value="1"/>
</dbReference>
<evidence type="ECO:0000313" key="4">
    <source>
        <dbReference type="Proteomes" id="UP000198807"/>
    </source>
</evidence>
<feature type="domain" description="YrhK" evidence="2">
    <location>
        <begin position="22"/>
        <end position="75"/>
    </location>
</feature>
<gene>
    <name evidence="3" type="ORF">SAMN04488129_11324</name>
</gene>
<evidence type="ECO:0000256" key="1">
    <source>
        <dbReference type="SAM" id="Phobius"/>
    </source>
</evidence>
<accession>A0A1H7RS61</accession>
<name>A0A1H7RS61_9GAMM</name>
<feature type="transmembrane region" description="Helical" evidence="1">
    <location>
        <begin position="52"/>
        <end position="70"/>
    </location>
</feature>
<proteinExistence type="predicted"/>
<dbReference type="EMBL" id="FOBC01000013">
    <property type="protein sequence ID" value="SEL63053.1"/>
    <property type="molecule type" value="Genomic_DNA"/>
</dbReference>
<feature type="transmembrane region" description="Helical" evidence="1">
    <location>
        <begin position="21"/>
        <end position="46"/>
    </location>
</feature>